<protein>
    <recommendedName>
        <fullName evidence="3 7">Capsid protein</fullName>
    </recommendedName>
</protein>
<name>A0AAU7SS48_9VIRU</name>
<evidence type="ECO:0000256" key="6">
    <source>
        <dbReference type="ARBA" id="ARBA00022844"/>
    </source>
</evidence>
<keyword evidence="6 7" id="KW-0946">Virion</keyword>
<keyword evidence="5 7" id="KW-0167">Capsid protein</keyword>
<evidence type="ECO:0000256" key="7">
    <source>
        <dbReference type="RuleBase" id="RU361230"/>
    </source>
</evidence>
<evidence type="ECO:0000256" key="4">
    <source>
        <dbReference type="ARBA" id="ARBA00022431"/>
    </source>
</evidence>
<dbReference type="GO" id="GO:0039615">
    <property type="term" value="C:T=1 icosahedral viral capsid"/>
    <property type="evidence" value="ECO:0007669"/>
    <property type="project" value="UniProtKB-UniRule"/>
</dbReference>
<keyword evidence="4 7" id="KW-1140">T=1 icosahedral capsid protein</keyword>
<evidence type="ECO:0000256" key="3">
    <source>
        <dbReference type="ARBA" id="ARBA00018091"/>
    </source>
</evidence>
<comment type="subcellular location">
    <subcellularLocation>
        <location evidence="1 7">Virion</location>
    </subcellularLocation>
</comment>
<accession>A0AAU7SS48</accession>
<feature type="region of interest" description="Disordered" evidence="8">
    <location>
        <begin position="703"/>
        <end position="747"/>
    </location>
</feature>
<evidence type="ECO:0000256" key="1">
    <source>
        <dbReference type="ARBA" id="ARBA00004328"/>
    </source>
</evidence>
<sequence length="785" mass="93170">MAWWGWRRRWWRPRRRWRWRRPRRRRRLPARRPRRAVRRYRTRTVRRRRRGWRRGYRRRYRLRRYRRRGRRRKKIVLTQWNPQTVRKCFIRGLMPVLWAGMGTGGHNYAVRSDDFVVDRGFGGSFATETFSLRVLYDQYQRGFNRWSHTNEDLDLARYTGCKWTFYRHQDTDFIVYFTNNPPMKTNQHTAPLTTPGMLMRSKYKILIPSFKTRPRGKKSISVRIRPPKLFQDKWYTQQDLCPVPLVQLNVTAADFTHPFGSPLTDSPCIRFQVLGDLYNTCLNIDLPQFDSNGSIKTDPPYNRENKTQLQTLYTTLFNSRQSGVYWQTFITNTMVKAHIDAKKAQVAMNNTQPATQPSYNTEPFPTIPEKTQFETWKKKFTDARDSNFLFATYHPDMIHETIAKMRDNNFDLETGPNDKYGSFQSQYTRNTHMLDYYLGFYSPIFLSDGRSNTEFFTAYRDIVYNPLLDKATGNMIWFQYHTKTDNIYNKQTCHWEILDMPLWALCNGYVEYLESQIKYGDILTEGKVLIRCPYTKPPLTDPKDSLAGYVVYNTNFGRGKWIDGKGYIPLHERSKWYVMLRYQTDVLHDIVTCGPWQYRDDNKNSQLIAKYRFKFYWGGNMVHSQVIRNPCKDTQVSGPRRQPREVQVVDPQLITPPWVLHSFDQRRGMFTEGAIRRLLKQPIPGEYAPTPLRVPLLFPSSEFQREGEGAESDSSSPTKRPRLWQEEGSQTETNSSEGPAETTRELLERKLREQRVLNLQLQQFAVQLAKTQANLHINPLLYSQP</sequence>
<dbReference type="Pfam" id="PF02956">
    <property type="entry name" value="TT_ORF1"/>
    <property type="match status" value="1"/>
</dbReference>
<proteinExistence type="inferred from homology"/>
<dbReference type="InterPro" id="IPR004219">
    <property type="entry name" value="TTvirus_Unk"/>
</dbReference>
<evidence type="ECO:0000313" key="9">
    <source>
        <dbReference type="EMBL" id="XBU06308.1"/>
    </source>
</evidence>
<feature type="compositionally biased region" description="Polar residues" evidence="8">
    <location>
        <begin position="727"/>
        <end position="737"/>
    </location>
</feature>
<evidence type="ECO:0000256" key="2">
    <source>
        <dbReference type="ARBA" id="ARBA00006131"/>
    </source>
</evidence>
<comment type="function">
    <text evidence="7">Self-assembles to form an icosahedral capsid.</text>
</comment>
<organism evidence="9">
    <name type="scientific">Alphatorquevirus homin13</name>
    <dbReference type="NCBI Taxonomy" id="3048415"/>
    <lineage>
        <taxon>Viruses</taxon>
        <taxon>Monodnaviria</taxon>
        <taxon>Shotokuvirae</taxon>
        <taxon>Commensaviricota</taxon>
        <taxon>Cardeaviricetes</taxon>
        <taxon>Sanitavirales</taxon>
        <taxon>Anelloviridae</taxon>
        <taxon>Alphatorquevirus</taxon>
    </lineage>
</organism>
<evidence type="ECO:0000256" key="5">
    <source>
        <dbReference type="ARBA" id="ARBA00022561"/>
    </source>
</evidence>
<reference evidence="9" key="1">
    <citation type="submission" date="2024-05" db="EMBL/GenBank/DDBJ databases">
        <authorList>
            <person name="Laubscher F."/>
            <person name="Chudzinski V."/>
            <person name="Cordey S."/>
            <person name="Hosszu-Fellous K."/>
            <person name="Kaiser L."/>
        </authorList>
    </citation>
    <scope>NUCLEOTIDE SEQUENCE</scope>
    <source>
        <strain evidence="9">976D4-113</strain>
    </source>
</reference>
<dbReference type="EMBL" id="PP856761">
    <property type="protein sequence ID" value="XBU06308.1"/>
    <property type="molecule type" value="Genomic_DNA"/>
</dbReference>
<comment type="similarity">
    <text evidence="2 7">Belongs to the anelloviridae capsid protein family.</text>
</comment>
<evidence type="ECO:0000256" key="8">
    <source>
        <dbReference type="SAM" id="MobiDB-lite"/>
    </source>
</evidence>